<dbReference type="WBParaSite" id="EVEC_0000540001-mRNA-1">
    <property type="protein sequence ID" value="EVEC_0000540001-mRNA-1"/>
    <property type="gene ID" value="EVEC_0000540001"/>
</dbReference>
<dbReference type="Proteomes" id="UP000274131">
    <property type="component" value="Unassembled WGS sequence"/>
</dbReference>
<keyword evidence="4" id="KW-1185">Reference proteome</keyword>
<keyword evidence="2" id="KW-0732">Signal</keyword>
<reference evidence="5" key="1">
    <citation type="submission" date="2017-02" db="UniProtKB">
        <authorList>
            <consortium name="WormBaseParasite"/>
        </authorList>
    </citation>
    <scope>IDENTIFICATION</scope>
</reference>
<evidence type="ECO:0000256" key="2">
    <source>
        <dbReference type="SAM" id="SignalP"/>
    </source>
</evidence>
<feature type="signal peptide" evidence="2">
    <location>
        <begin position="1"/>
        <end position="19"/>
    </location>
</feature>
<name>A0A0N4V5B0_ENTVE</name>
<feature type="region of interest" description="Disordered" evidence="1">
    <location>
        <begin position="38"/>
        <end position="86"/>
    </location>
</feature>
<evidence type="ECO:0000313" key="5">
    <source>
        <dbReference type="WBParaSite" id="EVEC_0000540001-mRNA-1"/>
    </source>
</evidence>
<dbReference type="EMBL" id="UXUI01008032">
    <property type="protein sequence ID" value="VDD90280.1"/>
    <property type="molecule type" value="Genomic_DNA"/>
</dbReference>
<evidence type="ECO:0000256" key="1">
    <source>
        <dbReference type="SAM" id="MobiDB-lite"/>
    </source>
</evidence>
<accession>A0A0N4V5B0</accession>
<feature type="compositionally biased region" description="Basic and acidic residues" evidence="1">
    <location>
        <begin position="110"/>
        <end position="120"/>
    </location>
</feature>
<feature type="region of interest" description="Disordered" evidence="1">
    <location>
        <begin position="187"/>
        <end position="217"/>
    </location>
</feature>
<proteinExistence type="predicted"/>
<gene>
    <name evidence="3" type="ORF">EVEC_LOCUS5031</name>
</gene>
<protein>
    <submittedName>
        <fullName evidence="5">Histidine-rich glycoprotein-like</fullName>
    </submittedName>
</protein>
<organism evidence="5">
    <name type="scientific">Enterobius vermicularis</name>
    <name type="common">Human pinworm</name>
    <dbReference type="NCBI Taxonomy" id="51028"/>
    <lineage>
        <taxon>Eukaryota</taxon>
        <taxon>Metazoa</taxon>
        <taxon>Ecdysozoa</taxon>
        <taxon>Nematoda</taxon>
        <taxon>Chromadorea</taxon>
        <taxon>Rhabditida</taxon>
        <taxon>Spirurina</taxon>
        <taxon>Oxyuridomorpha</taxon>
        <taxon>Oxyuroidea</taxon>
        <taxon>Oxyuridae</taxon>
        <taxon>Enterobius</taxon>
    </lineage>
</organism>
<evidence type="ECO:0000313" key="3">
    <source>
        <dbReference type="EMBL" id="VDD90280.1"/>
    </source>
</evidence>
<feature type="chain" id="PRO_5043122683" evidence="2">
    <location>
        <begin position="20"/>
        <end position="236"/>
    </location>
</feature>
<feature type="region of interest" description="Disordered" evidence="1">
    <location>
        <begin position="98"/>
        <end position="121"/>
    </location>
</feature>
<dbReference type="AlphaFoldDB" id="A0A0N4V5B0"/>
<sequence>MKVTAVFVGCLALAALSYAYRNYNDNFYVFDRHGDDHHDNNGKQHHENQQHNDLHDEHRHEKHQEGRDHHYNYGVDDKHHDGEHHLQHSHAFVNGAEAGHHNAHNGKWKKQQERGHKTDWNDYAYGGHGDWVKERSWGDRVEQGTGNHQNNEWEGLWEDDFGRTRHDYGVKNHGFGNHEGGFGSHVNSDHNDYSKHDLYSGDHASDNSNMHRADHDRYYGRHGSSARDYFDDYLKA</sequence>
<evidence type="ECO:0000313" key="4">
    <source>
        <dbReference type="Proteomes" id="UP000274131"/>
    </source>
</evidence>
<reference evidence="3 4" key="2">
    <citation type="submission" date="2018-10" db="EMBL/GenBank/DDBJ databases">
        <authorList>
            <consortium name="Pathogen Informatics"/>
        </authorList>
    </citation>
    <scope>NUCLEOTIDE SEQUENCE [LARGE SCALE GENOMIC DNA]</scope>
</reference>